<dbReference type="Pfam" id="PF02285">
    <property type="entry name" value="COX8"/>
    <property type="match status" value="1"/>
</dbReference>
<organism evidence="11 12">
    <name type="scientific">Mola mola</name>
    <name type="common">Ocean sunfish</name>
    <name type="synonym">Tetraodon mola</name>
    <dbReference type="NCBI Taxonomy" id="94237"/>
    <lineage>
        <taxon>Eukaryota</taxon>
        <taxon>Metazoa</taxon>
        <taxon>Chordata</taxon>
        <taxon>Craniata</taxon>
        <taxon>Vertebrata</taxon>
        <taxon>Euteleostomi</taxon>
        <taxon>Actinopterygii</taxon>
        <taxon>Neopterygii</taxon>
        <taxon>Teleostei</taxon>
        <taxon>Neoteleostei</taxon>
        <taxon>Acanthomorphata</taxon>
        <taxon>Eupercaria</taxon>
        <taxon>Tetraodontiformes</taxon>
        <taxon>Molidae</taxon>
        <taxon>Mola</taxon>
    </lineage>
</organism>
<evidence type="ECO:0000256" key="7">
    <source>
        <dbReference type="ARBA" id="ARBA00022989"/>
    </source>
</evidence>
<dbReference type="PANTHER" id="PTHR16717:SF7">
    <property type="entry name" value="CYTOCHROME C OXIDASE SUBUNIT 8A, MITOCHONDRIAL-LIKE"/>
    <property type="match status" value="1"/>
</dbReference>
<keyword evidence="5" id="KW-0999">Mitochondrion inner membrane</keyword>
<dbReference type="GO" id="GO:0006123">
    <property type="term" value="P:mitochondrial electron transport, cytochrome c to oxygen"/>
    <property type="evidence" value="ECO:0007669"/>
    <property type="project" value="InterPro"/>
</dbReference>
<sequence>MFSVLRGPTLIRSSLMKAIQQNHKSSIYSKPPKERIGPPSVIAMSVFAVTLLGPAGWIMHHIPEYQRRPPP</sequence>
<feature type="transmembrane region" description="Helical" evidence="10">
    <location>
        <begin position="41"/>
        <end position="59"/>
    </location>
</feature>
<evidence type="ECO:0000256" key="6">
    <source>
        <dbReference type="ARBA" id="ARBA00022946"/>
    </source>
</evidence>
<evidence type="ECO:0000256" key="2">
    <source>
        <dbReference type="ARBA" id="ARBA00004673"/>
    </source>
</evidence>
<dbReference type="OMA" id="HIPEYRE"/>
<proteinExistence type="inferred from homology"/>
<evidence type="ECO:0000313" key="11">
    <source>
        <dbReference type="Ensembl" id="ENSMMOP00000018390.1"/>
    </source>
</evidence>
<evidence type="ECO:0000256" key="10">
    <source>
        <dbReference type="SAM" id="Phobius"/>
    </source>
</evidence>
<evidence type="ECO:0000256" key="4">
    <source>
        <dbReference type="ARBA" id="ARBA00022692"/>
    </source>
</evidence>
<comment type="similarity">
    <text evidence="3">Belongs to the cytochrome c oxidase VIII family.</text>
</comment>
<dbReference type="Gene3D" id="4.10.81.10">
    <property type="entry name" value="Cytochrome c oxidase, subunit 8"/>
    <property type="match status" value="1"/>
</dbReference>
<keyword evidence="12" id="KW-1185">Reference proteome</keyword>
<dbReference type="Ensembl" id="ENSMMOT00000018689.1">
    <property type="protein sequence ID" value="ENSMMOP00000018390.1"/>
    <property type="gene ID" value="ENSMMOG00000013919.1"/>
</dbReference>
<reference evidence="11" key="2">
    <citation type="submission" date="2025-09" db="UniProtKB">
        <authorList>
            <consortium name="Ensembl"/>
        </authorList>
    </citation>
    <scope>IDENTIFICATION</scope>
</reference>
<name>A0A3Q4BGD9_MOLML</name>
<dbReference type="SUPFAM" id="SSF81431">
    <property type="entry name" value="Mitochondrial cytochrome c oxidase subunit VIIIb (aka IX)"/>
    <property type="match status" value="1"/>
</dbReference>
<dbReference type="AlphaFoldDB" id="A0A3Q4BGD9"/>
<dbReference type="GO" id="GO:0005743">
    <property type="term" value="C:mitochondrial inner membrane"/>
    <property type="evidence" value="ECO:0007669"/>
    <property type="project" value="UniProtKB-SubCell"/>
</dbReference>
<accession>A0A3Q4BGD9</accession>
<keyword evidence="8" id="KW-0496">Mitochondrion</keyword>
<dbReference type="PANTHER" id="PTHR16717">
    <property type="entry name" value="CYTOCHROME C OXIDASE POLYPEPTIDE VIII"/>
    <property type="match status" value="1"/>
</dbReference>
<comment type="pathway">
    <text evidence="2">Energy metabolism; oxidative phosphorylation.</text>
</comment>
<keyword evidence="9 10" id="KW-0472">Membrane</keyword>
<evidence type="ECO:0000256" key="8">
    <source>
        <dbReference type="ARBA" id="ARBA00023128"/>
    </source>
</evidence>
<dbReference type="GO" id="GO:0045277">
    <property type="term" value="C:respiratory chain complex IV"/>
    <property type="evidence" value="ECO:0007669"/>
    <property type="project" value="InterPro"/>
</dbReference>
<comment type="subcellular location">
    <subcellularLocation>
        <location evidence="1">Mitochondrion inner membrane</location>
        <topology evidence="1">Single-pass membrane protein</topology>
    </subcellularLocation>
</comment>
<evidence type="ECO:0000256" key="9">
    <source>
        <dbReference type="ARBA" id="ARBA00023136"/>
    </source>
</evidence>
<evidence type="ECO:0000313" key="12">
    <source>
        <dbReference type="Proteomes" id="UP000261620"/>
    </source>
</evidence>
<keyword evidence="4 10" id="KW-0812">Transmembrane</keyword>
<keyword evidence="6" id="KW-0809">Transit peptide</keyword>
<evidence type="ECO:0000256" key="1">
    <source>
        <dbReference type="ARBA" id="ARBA00004434"/>
    </source>
</evidence>
<dbReference type="STRING" id="94237.ENSMMOP00000018390"/>
<dbReference type="InterPro" id="IPR036548">
    <property type="entry name" value="Cyt_c_oxidase_su8_sf"/>
</dbReference>
<protein>
    <submittedName>
        <fullName evidence="11">Uncharacterized protein</fullName>
    </submittedName>
</protein>
<dbReference type="UniPathway" id="UPA00705"/>
<keyword evidence="7 10" id="KW-1133">Transmembrane helix</keyword>
<evidence type="ECO:0000256" key="3">
    <source>
        <dbReference type="ARBA" id="ARBA00010117"/>
    </source>
</evidence>
<dbReference type="InterPro" id="IPR003205">
    <property type="entry name" value="Cyt_c_oxidase_su8"/>
</dbReference>
<reference evidence="11" key="1">
    <citation type="submission" date="2025-08" db="UniProtKB">
        <authorList>
            <consortium name="Ensembl"/>
        </authorList>
    </citation>
    <scope>IDENTIFICATION</scope>
</reference>
<dbReference type="Proteomes" id="UP000261620">
    <property type="component" value="Unplaced"/>
</dbReference>
<evidence type="ECO:0000256" key="5">
    <source>
        <dbReference type="ARBA" id="ARBA00022792"/>
    </source>
</evidence>